<evidence type="ECO:0000313" key="1">
    <source>
        <dbReference type="EMBL" id="RND86909.1"/>
    </source>
</evidence>
<name>A0A422MBY2_LACPA</name>
<accession>A0A422MBY2</accession>
<protein>
    <recommendedName>
        <fullName evidence="3">WxL domain-containing protein</fullName>
    </recommendedName>
</protein>
<comment type="caution">
    <text evidence="1">The sequence shown here is derived from an EMBL/GenBank/DDBJ whole genome shotgun (WGS) entry which is preliminary data.</text>
</comment>
<proteinExistence type="predicted"/>
<reference evidence="1 2" key="1">
    <citation type="journal article" date="2018" name="Front. Microbiol.">
        <title>Conversion of Methionine to Cysteine in Lactobacillus paracasei Depends on the Highly Mobile cysK-ctl-cysE Gene Cluster.</title>
        <authorList>
            <person name="Wuthrich D."/>
            <person name="Irmler S."/>
            <person name="Berthoud H."/>
            <person name="Guggenbuhl B."/>
            <person name="Eugster E."/>
            <person name="Bruggmann R."/>
        </authorList>
    </citation>
    <scope>NUCLEOTIDE SEQUENCE [LARGE SCALE GENOMIC DNA]</scope>
    <source>
        <strain evidence="1 2">FAM18172</strain>
    </source>
</reference>
<dbReference type="EMBL" id="LKFU01000049">
    <property type="protein sequence ID" value="RND86909.1"/>
    <property type="molecule type" value="Genomic_DNA"/>
</dbReference>
<dbReference type="Proteomes" id="UP000285532">
    <property type="component" value="Unassembled WGS sequence"/>
</dbReference>
<dbReference type="AlphaFoldDB" id="A0A422MBY2"/>
<evidence type="ECO:0008006" key="3">
    <source>
        <dbReference type="Google" id="ProtNLM"/>
    </source>
</evidence>
<gene>
    <name evidence="1" type="ORF">FAM18172_01104</name>
</gene>
<sequence length="279" mass="29998">MTATATNSDHSTVEGTASATLGGVYPITVQRGENFNVKPDALNGVQYPSNPDFRWFIYKDQTGTTEYTPSTSEHLVQNTDTLQWQNVQAPQGKLYYQLVVTFNKGTSSAFSWYTNIAPLTITATNPELHAVPNLQFALSSGTNPTIADFYKASGVMMQYAPSKMVNSVNWDGNNAGVLAITSGGSQWRLNVQFSPFKNMTTQRNLGGSSGGTAAFSLHFADGTTMAAKDDSQPVTLYNGATQNVTTTTSTDTSLKIPQTASIQPGTYQSTATWTLVKAP</sequence>
<evidence type="ECO:0000313" key="2">
    <source>
        <dbReference type="Proteomes" id="UP000285532"/>
    </source>
</evidence>
<organism evidence="1 2">
    <name type="scientific">Lacticaseibacillus paracasei</name>
    <name type="common">Lactobacillus paracasei</name>
    <dbReference type="NCBI Taxonomy" id="1597"/>
    <lineage>
        <taxon>Bacteria</taxon>
        <taxon>Bacillati</taxon>
        <taxon>Bacillota</taxon>
        <taxon>Bacilli</taxon>
        <taxon>Lactobacillales</taxon>
        <taxon>Lactobacillaceae</taxon>
        <taxon>Lacticaseibacillus</taxon>
    </lineage>
</organism>